<evidence type="ECO:0000313" key="9">
    <source>
        <dbReference type="Proteomes" id="UP001595556"/>
    </source>
</evidence>
<feature type="transmembrane region" description="Helical" evidence="6">
    <location>
        <begin position="36"/>
        <end position="59"/>
    </location>
</feature>
<comment type="subcellular location">
    <subcellularLocation>
        <location evidence="1">Endomembrane system</location>
        <topology evidence="1">Multi-pass membrane protein</topology>
    </subcellularLocation>
</comment>
<dbReference type="EMBL" id="JBHRTI010000004">
    <property type="protein sequence ID" value="MFC3148279.1"/>
    <property type="molecule type" value="Genomic_DNA"/>
</dbReference>
<dbReference type="Proteomes" id="UP001595556">
    <property type="component" value="Unassembled WGS sequence"/>
</dbReference>
<dbReference type="RefSeq" id="WP_377304061.1">
    <property type="nucleotide sequence ID" value="NZ_CP180191.1"/>
</dbReference>
<evidence type="ECO:0000256" key="2">
    <source>
        <dbReference type="ARBA" id="ARBA00022692"/>
    </source>
</evidence>
<reference evidence="9" key="1">
    <citation type="journal article" date="2019" name="Int. J. Syst. Evol. Microbiol.">
        <title>The Global Catalogue of Microorganisms (GCM) 10K type strain sequencing project: providing services to taxonomists for standard genome sequencing and annotation.</title>
        <authorList>
            <consortium name="The Broad Institute Genomics Platform"/>
            <consortium name="The Broad Institute Genome Sequencing Center for Infectious Disease"/>
            <person name="Wu L."/>
            <person name="Ma J."/>
        </authorList>
    </citation>
    <scope>NUCLEOTIDE SEQUENCE [LARGE SCALE GENOMIC DNA]</scope>
    <source>
        <strain evidence="9">KCTC 52168</strain>
    </source>
</reference>
<evidence type="ECO:0000256" key="4">
    <source>
        <dbReference type="ARBA" id="ARBA00023136"/>
    </source>
</evidence>
<evidence type="ECO:0000259" key="7">
    <source>
        <dbReference type="Pfam" id="PF06803"/>
    </source>
</evidence>
<evidence type="ECO:0000256" key="3">
    <source>
        <dbReference type="ARBA" id="ARBA00022989"/>
    </source>
</evidence>
<keyword evidence="2 6" id="KW-0812">Transmembrane</keyword>
<comment type="caution">
    <text evidence="8">The sequence shown here is derived from an EMBL/GenBank/DDBJ whole genome shotgun (WGS) entry which is preliminary data.</text>
</comment>
<organism evidence="8 9">
    <name type="scientific">Piscinibacterium candidicorallinum</name>
    <dbReference type="NCBI Taxonomy" id="1793872"/>
    <lineage>
        <taxon>Bacteria</taxon>
        <taxon>Pseudomonadati</taxon>
        <taxon>Pseudomonadota</taxon>
        <taxon>Betaproteobacteria</taxon>
        <taxon>Burkholderiales</taxon>
        <taxon>Piscinibacterium</taxon>
    </lineage>
</organism>
<accession>A0ABV7H2Y3</accession>
<protein>
    <submittedName>
        <fullName evidence="8">YkvA family protein</fullName>
    </submittedName>
</protein>
<evidence type="ECO:0000256" key="1">
    <source>
        <dbReference type="ARBA" id="ARBA00004127"/>
    </source>
</evidence>
<sequence>MKRPLLFATMAWKLRKELRFVWVALRDPRTPKRAKLAMLAAFGYLVLPIDLIPDLFIGLGWLDDIAIVSGLLALAYKLIPAELYAVLRARTEQSTATAGEAQPFRARPNDPNVIDMPR</sequence>
<name>A0ABV7H2Y3_9BURK</name>
<feature type="domain" description="DUF1232" evidence="7">
    <location>
        <begin position="34"/>
        <end position="69"/>
    </location>
</feature>
<dbReference type="Pfam" id="PF06803">
    <property type="entry name" value="DUF1232"/>
    <property type="match status" value="1"/>
</dbReference>
<feature type="region of interest" description="Disordered" evidence="5">
    <location>
        <begin position="94"/>
        <end position="118"/>
    </location>
</feature>
<proteinExistence type="predicted"/>
<keyword evidence="3 6" id="KW-1133">Transmembrane helix</keyword>
<dbReference type="InterPro" id="IPR010652">
    <property type="entry name" value="DUF1232"/>
</dbReference>
<keyword evidence="9" id="KW-1185">Reference proteome</keyword>
<keyword evidence="4 6" id="KW-0472">Membrane</keyword>
<evidence type="ECO:0000256" key="5">
    <source>
        <dbReference type="SAM" id="MobiDB-lite"/>
    </source>
</evidence>
<evidence type="ECO:0000313" key="8">
    <source>
        <dbReference type="EMBL" id="MFC3148279.1"/>
    </source>
</evidence>
<feature type="transmembrane region" description="Helical" evidence="6">
    <location>
        <begin position="65"/>
        <end position="87"/>
    </location>
</feature>
<gene>
    <name evidence="8" type="ORF">ACFOEN_11565</name>
</gene>
<evidence type="ECO:0000256" key="6">
    <source>
        <dbReference type="SAM" id="Phobius"/>
    </source>
</evidence>